<sequence length="84" mass="9171">MSLVSARAVLPRCDLGPAFSACDRLGREQSYEAQFCEDGHSVTETTQGGHSSYGSRQSVLFARLPEDLASARQVQTVLRPDLRS</sequence>
<dbReference type="Proteomes" id="UP000238007">
    <property type="component" value="Unassembled WGS sequence"/>
</dbReference>
<protein>
    <submittedName>
        <fullName evidence="1">Uncharacterized protein</fullName>
    </submittedName>
</protein>
<keyword evidence="2" id="KW-1185">Reference proteome</keyword>
<comment type="caution">
    <text evidence="1">The sequence shown here is derived from an EMBL/GenBank/DDBJ whole genome shotgun (WGS) entry which is preliminary data.</text>
</comment>
<name>A0A2T0VXB2_9RHOB</name>
<organism evidence="1 2">
    <name type="scientific">Yoonia maritima</name>
    <dbReference type="NCBI Taxonomy" id="1435347"/>
    <lineage>
        <taxon>Bacteria</taxon>
        <taxon>Pseudomonadati</taxon>
        <taxon>Pseudomonadota</taxon>
        <taxon>Alphaproteobacteria</taxon>
        <taxon>Rhodobacterales</taxon>
        <taxon>Paracoccaceae</taxon>
        <taxon>Yoonia</taxon>
    </lineage>
</organism>
<evidence type="ECO:0000313" key="2">
    <source>
        <dbReference type="Proteomes" id="UP000238007"/>
    </source>
</evidence>
<accession>A0A2T0VXB2</accession>
<proteinExistence type="predicted"/>
<dbReference type="AlphaFoldDB" id="A0A2T0VXB2"/>
<dbReference type="EMBL" id="PVTP01000008">
    <property type="protein sequence ID" value="PRY76653.1"/>
    <property type="molecule type" value="Genomic_DNA"/>
</dbReference>
<reference evidence="1 2" key="1">
    <citation type="submission" date="2018-03" db="EMBL/GenBank/DDBJ databases">
        <title>Genomic Encyclopedia of Archaeal and Bacterial Type Strains, Phase II (KMG-II): from individual species to whole genera.</title>
        <authorList>
            <person name="Goeker M."/>
        </authorList>
    </citation>
    <scope>NUCLEOTIDE SEQUENCE [LARGE SCALE GENOMIC DNA]</scope>
    <source>
        <strain evidence="1 2">DSM 101533</strain>
    </source>
</reference>
<gene>
    <name evidence="1" type="ORF">CLV80_108117</name>
</gene>
<evidence type="ECO:0000313" key="1">
    <source>
        <dbReference type="EMBL" id="PRY76653.1"/>
    </source>
</evidence>